<dbReference type="Gene3D" id="3.40.190.10">
    <property type="entry name" value="Periplasmic binding protein-like II"/>
    <property type="match status" value="1"/>
</dbReference>
<feature type="domain" description="ABC-type glycine betaine transport system substrate-binding" evidence="2">
    <location>
        <begin position="24"/>
        <end position="294"/>
    </location>
</feature>
<dbReference type="Pfam" id="PF04069">
    <property type="entry name" value="OpuAC"/>
    <property type="match status" value="1"/>
</dbReference>
<dbReference type="RefSeq" id="WP_160931344.1">
    <property type="nucleotide sequence ID" value="NZ_WWEU01000005.1"/>
</dbReference>
<dbReference type="SUPFAM" id="SSF53850">
    <property type="entry name" value="Periplasmic binding protein-like II"/>
    <property type="match status" value="1"/>
</dbReference>
<organism evidence="3 4">
    <name type="scientific">Vibrio tetraodonis subsp. pristinus</name>
    <dbReference type="NCBI Taxonomy" id="2695891"/>
    <lineage>
        <taxon>Bacteria</taxon>
        <taxon>Pseudomonadati</taxon>
        <taxon>Pseudomonadota</taxon>
        <taxon>Gammaproteobacteria</taxon>
        <taxon>Vibrionales</taxon>
        <taxon>Vibrionaceae</taxon>
        <taxon>Vibrio</taxon>
    </lineage>
</organism>
<dbReference type="GO" id="GO:0022857">
    <property type="term" value="F:transmembrane transporter activity"/>
    <property type="evidence" value="ECO:0007669"/>
    <property type="project" value="InterPro"/>
</dbReference>
<evidence type="ECO:0000313" key="3">
    <source>
        <dbReference type="EMBL" id="MYM60591.1"/>
    </source>
</evidence>
<gene>
    <name evidence="3" type="ORF">GTG28_15270</name>
</gene>
<name>A0A6L8LWX0_9VIBR</name>
<feature type="signal peptide" evidence="1">
    <location>
        <begin position="1"/>
        <end position="22"/>
    </location>
</feature>
<comment type="caution">
    <text evidence="3">The sequence shown here is derived from an EMBL/GenBank/DDBJ whole genome shotgun (WGS) entry which is preliminary data.</text>
</comment>
<feature type="chain" id="PRO_5027053230" evidence="1">
    <location>
        <begin position="23"/>
        <end position="311"/>
    </location>
</feature>
<dbReference type="Proteomes" id="UP000478571">
    <property type="component" value="Unassembled WGS sequence"/>
</dbReference>
<accession>A0A6L8LWX0</accession>
<keyword evidence="1" id="KW-0732">Signal</keyword>
<reference evidence="3 4" key="1">
    <citation type="submission" date="2020-01" db="EMBL/GenBank/DDBJ databases">
        <title>Draft Genome Sequence of Vibrio sp. strain OCN044, Isolated from a Healthy Coral at Palmyra Atoll.</title>
        <authorList>
            <person name="Videau P."/>
            <person name="Loughran R."/>
            <person name="Esquivel A."/>
            <person name="Deadmond M."/>
            <person name="Paddock B.E."/>
            <person name="Saw J.H."/>
            <person name="Ushijima B."/>
        </authorList>
    </citation>
    <scope>NUCLEOTIDE SEQUENCE [LARGE SCALE GENOMIC DNA]</scope>
    <source>
        <strain evidence="3 4">OCN044</strain>
    </source>
</reference>
<dbReference type="InterPro" id="IPR007210">
    <property type="entry name" value="ABC_Gly_betaine_transp_sub-bd"/>
</dbReference>
<dbReference type="Gene3D" id="3.40.190.100">
    <property type="entry name" value="Glycine betaine-binding periplasmic protein, domain 2"/>
    <property type="match status" value="1"/>
</dbReference>
<protein>
    <submittedName>
        <fullName evidence="3">Glycine/betaine ABC transporter substrate-binding protein</fullName>
    </submittedName>
</protein>
<dbReference type="AlphaFoldDB" id="A0A6L8LWX0"/>
<keyword evidence="4" id="KW-1185">Reference proteome</keyword>
<dbReference type="GO" id="GO:0043190">
    <property type="term" value="C:ATP-binding cassette (ABC) transporter complex"/>
    <property type="evidence" value="ECO:0007669"/>
    <property type="project" value="InterPro"/>
</dbReference>
<evidence type="ECO:0000256" key="1">
    <source>
        <dbReference type="SAM" id="SignalP"/>
    </source>
</evidence>
<proteinExistence type="predicted"/>
<dbReference type="PROSITE" id="PS51257">
    <property type="entry name" value="PROKAR_LIPOPROTEIN"/>
    <property type="match status" value="1"/>
</dbReference>
<dbReference type="CDD" id="cd13643">
    <property type="entry name" value="PBP2_BCP_2"/>
    <property type="match status" value="1"/>
</dbReference>
<dbReference type="EMBL" id="WWEU01000005">
    <property type="protein sequence ID" value="MYM60591.1"/>
    <property type="molecule type" value="Genomic_DNA"/>
</dbReference>
<evidence type="ECO:0000313" key="4">
    <source>
        <dbReference type="Proteomes" id="UP000478571"/>
    </source>
</evidence>
<evidence type="ECO:0000259" key="2">
    <source>
        <dbReference type="Pfam" id="PF04069"/>
    </source>
</evidence>
<sequence length="311" mass="35352">MIQNVRLGWSVAILSFSCSTFAETVKLLELDWSSQRVLTHVLADILESKNVKTEIIAIPSTPQWMYLSTGKADIQVEVWEGSMGPQYQSLLDKALIEEGGTHKAKTREEWWYPDYVEALCPGLPDWKALEKCHAIFAEPGEQFGTFYTGPWEKPDNARIRALQLNFKVVVLPDGDSINQKIHQYVSKKKPLLIFNWTPNWVESTYPGSFVEFPPYSAECEKDPKWGMNDKYPWDCGNPTGGWLKIAVSSGLKDRSHCAYKAVQKFQLTNSDVALAAALVDINKLDVPSAAKEWMVQRNDYVRQVQQDIDCR</sequence>